<feature type="region of interest" description="Disordered" evidence="2">
    <location>
        <begin position="1"/>
        <end position="101"/>
    </location>
</feature>
<dbReference type="RefSeq" id="XP_020130429.1">
    <property type="nucleotide sequence ID" value="XM_020273240.1"/>
</dbReference>
<evidence type="ECO:0000313" key="3">
    <source>
        <dbReference type="EMBL" id="OJD34169.1"/>
    </source>
</evidence>
<feature type="region of interest" description="Disordered" evidence="2">
    <location>
        <begin position="290"/>
        <end position="315"/>
    </location>
</feature>
<feature type="compositionally biased region" description="Low complexity" evidence="2">
    <location>
        <begin position="62"/>
        <end position="101"/>
    </location>
</feature>
<keyword evidence="1" id="KW-0175">Coiled coil</keyword>
<organism evidence="3 4">
    <name type="scientific">Diplodia corticola</name>
    <dbReference type="NCBI Taxonomy" id="236234"/>
    <lineage>
        <taxon>Eukaryota</taxon>
        <taxon>Fungi</taxon>
        <taxon>Dikarya</taxon>
        <taxon>Ascomycota</taxon>
        <taxon>Pezizomycotina</taxon>
        <taxon>Dothideomycetes</taxon>
        <taxon>Dothideomycetes incertae sedis</taxon>
        <taxon>Botryosphaeriales</taxon>
        <taxon>Botryosphaeriaceae</taxon>
        <taxon>Diplodia</taxon>
    </lineage>
</organism>
<keyword evidence="4" id="KW-1185">Reference proteome</keyword>
<protein>
    <submittedName>
        <fullName evidence="3">Uncharacterized protein</fullName>
    </submittedName>
</protein>
<dbReference type="EMBL" id="MNUE01000025">
    <property type="protein sequence ID" value="OJD34169.1"/>
    <property type="molecule type" value="Genomic_DNA"/>
</dbReference>
<dbReference type="AlphaFoldDB" id="A0A1J9R0N9"/>
<proteinExistence type="predicted"/>
<comment type="caution">
    <text evidence="3">The sequence shown here is derived from an EMBL/GenBank/DDBJ whole genome shotgun (WGS) entry which is preliminary data.</text>
</comment>
<evidence type="ECO:0000256" key="1">
    <source>
        <dbReference type="SAM" id="Coils"/>
    </source>
</evidence>
<feature type="coiled-coil region" evidence="1">
    <location>
        <begin position="343"/>
        <end position="370"/>
    </location>
</feature>
<accession>A0A1J9R0N9</accession>
<gene>
    <name evidence="3" type="ORF">BKCO1_25000133</name>
</gene>
<evidence type="ECO:0000313" key="4">
    <source>
        <dbReference type="Proteomes" id="UP000183809"/>
    </source>
</evidence>
<dbReference type="Proteomes" id="UP000183809">
    <property type="component" value="Unassembled WGS sequence"/>
</dbReference>
<feature type="compositionally biased region" description="Pro residues" evidence="2">
    <location>
        <begin position="294"/>
        <end position="308"/>
    </location>
</feature>
<dbReference type="GeneID" id="31013500"/>
<name>A0A1J9R0N9_9PEZI</name>
<feature type="compositionally biased region" description="Low complexity" evidence="2">
    <location>
        <begin position="35"/>
        <end position="45"/>
    </location>
</feature>
<sequence length="419" mass="45266">MVANPKRRTAIEGYTMEVPNPSKRARSTRLPPDPQAQLADAPIDQVSDPDFTPATAAENDDATSITTTTTSSTSTPPTTPRARAPISPTTTPTATTSFLLSPSTSLPLPTLTCCTTPLHHTRLSLLTTERALATFSAQLSSLLLAAADDIATALFQQHTLAALPAEAFSPARGGEAAAWLRDVMRGLGVGVGERMAQTRWEVQRACLEAHVKGVEEGLVGVLGRVEVAVGECEGVVGGVGWVERERERGRGSGGGGWWEVRDDVDIEDEDDDVEADVDAHQCTPWWRRWLPGAPAAPPPSPPLTPPASPAQLRLRRRRRRRARLAQADTLAGQSPLTHTCAHLAAIRTGLRRLKQRMELLREERQLRADDDEVEGRYGRRGSEGVGGVERVFGRNAEQLDRLRGAWVGFARGCCRGVVG</sequence>
<reference evidence="3 4" key="1">
    <citation type="submission" date="2016-10" db="EMBL/GenBank/DDBJ databases">
        <title>Proteomics and genomics reveal pathogen-plant mechanisms compatible with a hemibiotrophic lifestyle of Diplodia corticola.</title>
        <authorList>
            <person name="Fernandes I."/>
            <person name="De Jonge R."/>
            <person name="Van De Peer Y."/>
            <person name="Devreese B."/>
            <person name="Alves A."/>
            <person name="Esteves A.C."/>
        </authorList>
    </citation>
    <scope>NUCLEOTIDE SEQUENCE [LARGE SCALE GENOMIC DNA]</scope>
    <source>
        <strain evidence="3 4">CBS 112549</strain>
    </source>
</reference>
<evidence type="ECO:0000256" key="2">
    <source>
        <dbReference type="SAM" id="MobiDB-lite"/>
    </source>
</evidence>